<reference evidence="2" key="2">
    <citation type="submission" date="2023-05" db="EMBL/GenBank/DDBJ databases">
        <authorList>
            <consortium name="Lawrence Berkeley National Laboratory"/>
            <person name="Steindorff A."/>
            <person name="Hensen N."/>
            <person name="Bonometti L."/>
            <person name="Westerberg I."/>
            <person name="Brannstrom I.O."/>
            <person name="Guillou S."/>
            <person name="Cros-Aarteil S."/>
            <person name="Calhoun S."/>
            <person name="Haridas S."/>
            <person name="Kuo A."/>
            <person name="Mondo S."/>
            <person name="Pangilinan J."/>
            <person name="Riley R."/>
            <person name="Labutti K."/>
            <person name="Andreopoulos B."/>
            <person name="Lipzen A."/>
            <person name="Chen C."/>
            <person name="Yanf M."/>
            <person name="Daum C."/>
            <person name="Ng V."/>
            <person name="Clum A."/>
            <person name="Ohm R."/>
            <person name="Martin F."/>
            <person name="Silar P."/>
            <person name="Natvig D."/>
            <person name="Lalanne C."/>
            <person name="Gautier V."/>
            <person name="Ament-Velasquez S.L."/>
            <person name="Kruys A."/>
            <person name="Hutchinson M.I."/>
            <person name="Powell A.J."/>
            <person name="Barry K."/>
            <person name="Miller A.N."/>
            <person name="Grigoriev I.V."/>
            <person name="Debuchy R."/>
            <person name="Gladieux P."/>
            <person name="Thoren M.H."/>
            <person name="Johannesson H."/>
        </authorList>
    </citation>
    <scope>NUCLEOTIDE SEQUENCE</scope>
    <source>
        <strain evidence="2">CBS 538.74</strain>
    </source>
</reference>
<keyword evidence="3" id="KW-1185">Reference proteome</keyword>
<evidence type="ECO:0000313" key="3">
    <source>
        <dbReference type="Proteomes" id="UP001302745"/>
    </source>
</evidence>
<comment type="caution">
    <text evidence="2">The sequence shown here is derived from an EMBL/GenBank/DDBJ whole genome shotgun (WGS) entry which is preliminary data.</text>
</comment>
<gene>
    <name evidence="2" type="ORF">C8A00DRAFT_38210</name>
</gene>
<evidence type="ECO:0000256" key="1">
    <source>
        <dbReference type="SAM" id="MobiDB-lite"/>
    </source>
</evidence>
<accession>A0AAN6VDR5</accession>
<proteinExistence type="predicted"/>
<dbReference type="AlphaFoldDB" id="A0AAN6VDR5"/>
<feature type="compositionally biased region" description="Basic residues" evidence="1">
    <location>
        <begin position="39"/>
        <end position="55"/>
    </location>
</feature>
<dbReference type="Proteomes" id="UP001302745">
    <property type="component" value="Unassembled WGS sequence"/>
</dbReference>
<organism evidence="2 3">
    <name type="scientific">Chaetomidium leptoderma</name>
    <dbReference type="NCBI Taxonomy" id="669021"/>
    <lineage>
        <taxon>Eukaryota</taxon>
        <taxon>Fungi</taxon>
        <taxon>Dikarya</taxon>
        <taxon>Ascomycota</taxon>
        <taxon>Pezizomycotina</taxon>
        <taxon>Sordariomycetes</taxon>
        <taxon>Sordariomycetidae</taxon>
        <taxon>Sordariales</taxon>
        <taxon>Chaetomiaceae</taxon>
        <taxon>Chaetomidium</taxon>
    </lineage>
</organism>
<protein>
    <submittedName>
        <fullName evidence="2">Uncharacterized protein</fullName>
    </submittedName>
</protein>
<dbReference type="EMBL" id="MU857189">
    <property type="protein sequence ID" value="KAK4149194.1"/>
    <property type="molecule type" value="Genomic_DNA"/>
</dbReference>
<feature type="compositionally biased region" description="Acidic residues" evidence="1">
    <location>
        <begin position="78"/>
        <end position="90"/>
    </location>
</feature>
<name>A0AAN6VDR5_9PEZI</name>
<feature type="region of interest" description="Disordered" evidence="1">
    <location>
        <begin position="26"/>
        <end position="154"/>
    </location>
</feature>
<reference evidence="2" key="1">
    <citation type="journal article" date="2023" name="Mol. Phylogenet. Evol.">
        <title>Genome-scale phylogeny and comparative genomics of the fungal order Sordariales.</title>
        <authorList>
            <person name="Hensen N."/>
            <person name="Bonometti L."/>
            <person name="Westerberg I."/>
            <person name="Brannstrom I.O."/>
            <person name="Guillou S."/>
            <person name="Cros-Aarteil S."/>
            <person name="Calhoun S."/>
            <person name="Haridas S."/>
            <person name="Kuo A."/>
            <person name="Mondo S."/>
            <person name="Pangilinan J."/>
            <person name="Riley R."/>
            <person name="LaButti K."/>
            <person name="Andreopoulos B."/>
            <person name="Lipzen A."/>
            <person name="Chen C."/>
            <person name="Yan M."/>
            <person name="Daum C."/>
            <person name="Ng V."/>
            <person name="Clum A."/>
            <person name="Steindorff A."/>
            <person name="Ohm R.A."/>
            <person name="Martin F."/>
            <person name="Silar P."/>
            <person name="Natvig D.O."/>
            <person name="Lalanne C."/>
            <person name="Gautier V."/>
            <person name="Ament-Velasquez S.L."/>
            <person name="Kruys A."/>
            <person name="Hutchinson M.I."/>
            <person name="Powell A.J."/>
            <person name="Barry K."/>
            <person name="Miller A.N."/>
            <person name="Grigoriev I.V."/>
            <person name="Debuchy R."/>
            <person name="Gladieux P."/>
            <person name="Hiltunen Thoren M."/>
            <person name="Johannesson H."/>
        </authorList>
    </citation>
    <scope>NUCLEOTIDE SEQUENCE</scope>
    <source>
        <strain evidence="2">CBS 538.74</strain>
    </source>
</reference>
<feature type="compositionally biased region" description="Acidic residues" evidence="1">
    <location>
        <begin position="103"/>
        <end position="117"/>
    </location>
</feature>
<sequence>MPAENALQLLGAPARGVKRREFFDGSDAEDAQAVSLVRPAKKRGSSRRKKERRIAKAAQAFSAPEPAPPRPVLTPEDEKVDEPTEEEELDMVSGDEQMHEPIVEQEESGPASEDDVPTLDFSHPPTPEPELEEDAESPMPPPTPASPSTVREVPSPVREVPAAAAATEEFNPNSYRFSLTTDEIDLRNEFVLFLHGKVQRLLGRQGRSRVLIQHIGDQVDRLQLRLELEALCRALGQ</sequence>
<evidence type="ECO:0000313" key="2">
    <source>
        <dbReference type="EMBL" id="KAK4149194.1"/>
    </source>
</evidence>